<evidence type="ECO:0000313" key="2">
    <source>
        <dbReference type="Proteomes" id="UP000451233"/>
    </source>
</evidence>
<name>A0A7K1XZS6_9SPHI</name>
<evidence type="ECO:0000313" key="1">
    <source>
        <dbReference type="EMBL" id="MXV16470.1"/>
    </source>
</evidence>
<accession>A0A7K1XZS6</accession>
<dbReference type="InterPro" id="IPR011467">
    <property type="entry name" value="DUF1573"/>
</dbReference>
<dbReference type="InterPro" id="IPR013783">
    <property type="entry name" value="Ig-like_fold"/>
</dbReference>
<organism evidence="1 2">
    <name type="scientific">Hufsiella ginkgonis</name>
    <dbReference type="NCBI Taxonomy" id="2695274"/>
    <lineage>
        <taxon>Bacteria</taxon>
        <taxon>Pseudomonadati</taxon>
        <taxon>Bacteroidota</taxon>
        <taxon>Sphingobacteriia</taxon>
        <taxon>Sphingobacteriales</taxon>
        <taxon>Sphingobacteriaceae</taxon>
        <taxon>Hufsiella</taxon>
    </lineage>
</organism>
<dbReference type="Proteomes" id="UP000451233">
    <property type="component" value="Unassembled WGS sequence"/>
</dbReference>
<keyword evidence="2" id="KW-1185">Reference proteome</keyword>
<gene>
    <name evidence="1" type="ORF">GS398_14250</name>
</gene>
<proteinExistence type="predicted"/>
<dbReference type="RefSeq" id="WP_160907463.1">
    <property type="nucleotide sequence ID" value="NZ_WVHS01000003.1"/>
</dbReference>
<protein>
    <submittedName>
        <fullName evidence="1">DUF1573 domain-containing protein</fullName>
    </submittedName>
</protein>
<comment type="caution">
    <text evidence="1">The sequence shown here is derived from an EMBL/GenBank/DDBJ whole genome shotgun (WGS) entry which is preliminary data.</text>
</comment>
<sequence>MTSVKTSEPVFFAGTFATGDTVSHRFSIINEGKEDLAIDTVTTSCDCIKSSWKRKGTIPGDTAFLTVSFIVSPSDIGEQVKTALVSANVANAFIPFRIRYFVRNNIK</sequence>
<dbReference type="EMBL" id="WVHS01000003">
    <property type="protein sequence ID" value="MXV16470.1"/>
    <property type="molecule type" value="Genomic_DNA"/>
</dbReference>
<reference evidence="1 2" key="1">
    <citation type="submission" date="2019-11" db="EMBL/GenBank/DDBJ databases">
        <title>Pedobacter sp. HMF7056 Genome sequencing and assembly.</title>
        <authorList>
            <person name="Kang H."/>
            <person name="Kim H."/>
            <person name="Joh K."/>
        </authorList>
    </citation>
    <scope>NUCLEOTIDE SEQUENCE [LARGE SCALE GENOMIC DNA]</scope>
    <source>
        <strain evidence="1 2">HMF7056</strain>
    </source>
</reference>
<dbReference type="AlphaFoldDB" id="A0A7K1XZS6"/>
<dbReference type="Gene3D" id="2.60.40.10">
    <property type="entry name" value="Immunoglobulins"/>
    <property type="match status" value="1"/>
</dbReference>
<dbReference type="Pfam" id="PF07610">
    <property type="entry name" value="DUF1573"/>
    <property type="match status" value="1"/>
</dbReference>